<dbReference type="Gene3D" id="1.10.3720.10">
    <property type="entry name" value="MetI-like"/>
    <property type="match status" value="1"/>
</dbReference>
<evidence type="ECO:0000313" key="8">
    <source>
        <dbReference type="Proteomes" id="UP000275368"/>
    </source>
</evidence>
<keyword evidence="6" id="KW-0472">Membrane</keyword>
<dbReference type="AlphaFoldDB" id="A0A3G9JGP0"/>
<sequence>MSSPRRKRKELLMYRWKRYGVGYLFVLPWLLGFLSFMAYPIAASLYMSFHDVRVGGGQFRMTWKGWANYHYAFVKDNVFPVELILYMQEMLLIIPIIVIFALLISLFLNQEFPLRFLYRGIFFLPVIFATGQVLTELFSQGAGELPFMKQYNLENLVQQYIGPQFADPVLSVLSRTIIILWYSGVQIIIFLAGLQSISRSVYEAVWIDGASPWDSFWKITLPNMVPFISLCTIYTIVELFTFPLNPVIRHIRTNMFAVETGYGYSNALAWIYFVFILLLLGLTMLVFRRIVNLREGKR</sequence>
<accession>A0A3G9JGP0</accession>
<dbReference type="GO" id="GO:0055085">
    <property type="term" value="P:transmembrane transport"/>
    <property type="evidence" value="ECO:0007669"/>
    <property type="project" value="InterPro"/>
</dbReference>
<evidence type="ECO:0000256" key="4">
    <source>
        <dbReference type="ARBA" id="ARBA00022692"/>
    </source>
</evidence>
<evidence type="ECO:0000256" key="3">
    <source>
        <dbReference type="ARBA" id="ARBA00022475"/>
    </source>
</evidence>
<keyword evidence="4" id="KW-0812">Transmembrane</keyword>
<dbReference type="PANTHER" id="PTHR43227">
    <property type="entry name" value="BLL4140 PROTEIN"/>
    <property type="match status" value="1"/>
</dbReference>
<protein>
    <submittedName>
        <fullName evidence="7">ABC transporter permease</fullName>
    </submittedName>
</protein>
<organism evidence="7 8">
    <name type="scientific">Paenibacillus baekrokdamisoli</name>
    <dbReference type="NCBI Taxonomy" id="1712516"/>
    <lineage>
        <taxon>Bacteria</taxon>
        <taxon>Bacillati</taxon>
        <taxon>Bacillota</taxon>
        <taxon>Bacilli</taxon>
        <taxon>Bacillales</taxon>
        <taxon>Paenibacillaceae</taxon>
        <taxon>Paenibacillus</taxon>
    </lineage>
</organism>
<dbReference type="KEGG" id="pbk:Back11_35040"/>
<evidence type="ECO:0000256" key="1">
    <source>
        <dbReference type="ARBA" id="ARBA00004651"/>
    </source>
</evidence>
<comment type="subcellular location">
    <subcellularLocation>
        <location evidence="1">Cell membrane</location>
        <topology evidence="1">Multi-pass membrane protein</topology>
    </subcellularLocation>
</comment>
<dbReference type="EMBL" id="AP019308">
    <property type="protein sequence ID" value="BBH22159.1"/>
    <property type="molecule type" value="Genomic_DNA"/>
</dbReference>
<keyword evidence="5" id="KW-1133">Transmembrane helix</keyword>
<reference evidence="7 8" key="1">
    <citation type="submission" date="2018-11" db="EMBL/GenBank/DDBJ databases">
        <title>Complete genome sequence of Paenibacillus baekrokdamisoli strain KCTC 33723.</title>
        <authorList>
            <person name="Kang S.W."/>
            <person name="Lee K.C."/>
            <person name="Kim K.K."/>
            <person name="Kim J.S."/>
            <person name="Kim D.S."/>
            <person name="Ko S.H."/>
            <person name="Yang S.H."/>
            <person name="Lee J.S."/>
        </authorList>
    </citation>
    <scope>NUCLEOTIDE SEQUENCE [LARGE SCALE GENOMIC DNA]</scope>
    <source>
        <strain evidence="7 8">KCTC 33723</strain>
    </source>
</reference>
<dbReference type="CDD" id="cd06261">
    <property type="entry name" value="TM_PBP2"/>
    <property type="match status" value="1"/>
</dbReference>
<evidence type="ECO:0000256" key="5">
    <source>
        <dbReference type="ARBA" id="ARBA00022989"/>
    </source>
</evidence>
<keyword evidence="8" id="KW-1185">Reference proteome</keyword>
<dbReference type="InterPro" id="IPR035906">
    <property type="entry name" value="MetI-like_sf"/>
</dbReference>
<dbReference type="PROSITE" id="PS50928">
    <property type="entry name" value="ABC_TM1"/>
    <property type="match status" value="1"/>
</dbReference>
<dbReference type="InterPro" id="IPR050809">
    <property type="entry name" value="UgpAE/MalFG_permease"/>
</dbReference>
<dbReference type="SUPFAM" id="SSF161098">
    <property type="entry name" value="MetI-like"/>
    <property type="match status" value="1"/>
</dbReference>
<evidence type="ECO:0000256" key="6">
    <source>
        <dbReference type="ARBA" id="ARBA00023136"/>
    </source>
</evidence>
<dbReference type="InterPro" id="IPR000515">
    <property type="entry name" value="MetI-like"/>
</dbReference>
<name>A0A3G9JGP0_9BACL</name>
<dbReference type="RefSeq" id="WP_125659798.1">
    <property type="nucleotide sequence ID" value="NZ_AP019308.1"/>
</dbReference>
<dbReference type="PANTHER" id="PTHR43227:SF3">
    <property type="entry name" value="BINDING-PROTEIN-DEPENDENT TRANSPORT SYSTEMS INNER MEMBRANE COMPONENT"/>
    <property type="match status" value="1"/>
</dbReference>
<keyword evidence="3" id="KW-1003">Cell membrane</keyword>
<evidence type="ECO:0000256" key="2">
    <source>
        <dbReference type="ARBA" id="ARBA00022448"/>
    </source>
</evidence>
<keyword evidence="2" id="KW-0813">Transport</keyword>
<dbReference type="OrthoDB" id="9788108at2"/>
<evidence type="ECO:0000313" key="7">
    <source>
        <dbReference type="EMBL" id="BBH22159.1"/>
    </source>
</evidence>
<proteinExistence type="predicted"/>
<dbReference type="Proteomes" id="UP000275368">
    <property type="component" value="Chromosome"/>
</dbReference>
<dbReference type="GO" id="GO:0005886">
    <property type="term" value="C:plasma membrane"/>
    <property type="evidence" value="ECO:0007669"/>
    <property type="project" value="UniProtKB-SubCell"/>
</dbReference>
<gene>
    <name evidence="7" type="ORF">Back11_35040</name>
</gene>